<dbReference type="eggNOG" id="COG1426">
    <property type="taxonomic scope" value="Bacteria"/>
</dbReference>
<gene>
    <name evidence="4" type="ORF">BV97_03936</name>
</gene>
<dbReference type="InterPro" id="IPR025194">
    <property type="entry name" value="RodZ-like_C"/>
</dbReference>
<dbReference type="InterPro" id="IPR010982">
    <property type="entry name" value="Lambda_DNA-bd_dom_sf"/>
</dbReference>
<organism evidence="4 5">
    <name type="scientific">Novosphingobium resinovorum</name>
    <dbReference type="NCBI Taxonomy" id="158500"/>
    <lineage>
        <taxon>Bacteria</taxon>
        <taxon>Pseudomonadati</taxon>
        <taxon>Pseudomonadota</taxon>
        <taxon>Alphaproteobacteria</taxon>
        <taxon>Sphingomonadales</taxon>
        <taxon>Sphingomonadaceae</taxon>
        <taxon>Novosphingobium</taxon>
    </lineage>
</organism>
<dbReference type="STRING" id="158500.BES08_16990"/>
<dbReference type="PANTHER" id="PTHR34475:SF1">
    <property type="entry name" value="CYTOSKELETON PROTEIN RODZ"/>
    <property type="match status" value="1"/>
</dbReference>
<dbReference type="EMBL" id="JFYZ01000024">
    <property type="protein sequence ID" value="EZP79499.1"/>
    <property type="molecule type" value="Genomic_DNA"/>
</dbReference>
<dbReference type="AlphaFoldDB" id="A0A031JRG5"/>
<name>A0A031JRG5_9SPHN</name>
<sequence>MENVETQGLARGPQSVGSQLRAGREALGKSRADIASQTKIAERHLIALEEDRLGDLAARTYAVGFARTYARAVGLDEQVIAAKVREQLDHEAGDRVEYVPSFEPGDPARVPTRRLAWLAVIGVIVVVGALVMFWSNFLSPEGQLPDLVAEQTAAPAAPKAAAPVAPPPAQANDPVVLTATGDKVWVKVTDAKGDQVLQKELAKGENWTAPTDIPGLQLRTGRPDALQISVGGKAIAPLSTEPRLVTGVSLAAADLLARGTGAAAPSVPVAQAPAEQAPAAVPVPAVTRAPAAVPVRRPAPRPSVRTAPREPTEAPTPESLLPPSAQ</sequence>
<evidence type="ECO:0000256" key="2">
    <source>
        <dbReference type="SAM" id="Phobius"/>
    </source>
</evidence>
<dbReference type="InterPro" id="IPR050400">
    <property type="entry name" value="Bact_Cytoskel_RodZ"/>
</dbReference>
<dbReference type="Gene3D" id="1.10.260.40">
    <property type="entry name" value="lambda repressor-like DNA-binding domains"/>
    <property type="match status" value="1"/>
</dbReference>
<reference evidence="4 5" key="1">
    <citation type="submission" date="2014-03" db="EMBL/GenBank/DDBJ databases">
        <title>Whole genome sequence of Novosphingobium resinovorum KF1.</title>
        <authorList>
            <person name="Gan H.M."/>
            <person name="Gan H.Y."/>
            <person name="Chew T.H."/>
            <person name="Savka M.A."/>
        </authorList>
    </citation>
    <scope>NUCLEOTIDE SEQUENCE [LARGE SCALE GENOMIC DNA]</scope>
    <source>
        <strain evidence="4 5">KF1</strain>
    </source>
</reference>
<dbReference type="PATRIC" id="fig|158500.4.peg.4007"/>
<feature type="domain" description="Cytoskeleton protein RodZ-like C-terminal" evidence="3">
    <location>
        <begin position="176"/>
        <end position="240"/>
    </location>
</feature>
<keyword evidence="2" id="KW-1133">Transmembrane helix</keyword>
<dbReference type="Pfam" id="PF13413">
    <property type="entry name" value="HTH_25"/>
    <property type="match status" value="1"/>
</dbReference>
<feature type="region of interest" description="Disordered" evidence="1">
    <location>
        <begin position="287"/>
        <end position="326"/>
    </location>
</feature>
<evidence type="ECO:0000256" key="1">
    <source>
        <dbReference type="SAM" id="MobiDB-lite"/>
    </source>
</evidence>
<evidence type="ECO:0000313" key="4">
    <source>
        <dbReference type="EMBL" id="EZP79499.1"/>
    </source>
</evidence>
<dbReference type="GO" id="GO:0003677">
    <property type="term" value="F:DNA binding"/>
    <property type="evidence" value="ECO:0007669"/>
    <property type="project" value="InterPro"/>
</dbReference>
<proteinExistence type="predicted"/>
<keyword evidence="2" id="KW-0812">Transmembrane</keyword>
<feature type="compositionally biased region" description="Low complexity" evidence="1">
    <location>
        <begin position="287"/>
        <end position="306"/>
    </location>
</feature>
<dbReference type="PANTHER" id="PTHR34475">
    <property type="match status" value="1"/>
</dbReference>
<dbReference type="RefSeq" id="WP_008832926.1">
    <property type="nucleotide sequence ID" value="NZ_JFYZ01000024.1"/>
</dbReference>
<feature type="transmembrane region" description="Helical" evidence="2">
    <location>
        <begin position="115"/>
        <end position="134"/>
    </location>
</feature>
<comment type="caution">
    <text evidence="4">The sequence shown here is derived from an EMBL/GenBank/DDBJ whole genome shotgun (WGS) entry which is preliminary data.</text>
</comment>
<protein>
    <recommendedName>
        <fullName evidence="3">Cytoskeleton protein RodZ-like C-terminal domain-containing protein</fullName>
    </recommendedName>
</protein>
<evidence type="ECO:0000313" key="5">
    <source>
        <dbReference type="Proteomes" id="UP000024329"/>
    </source>
</evidence>
<accession>A0A031JRG5</accession>
<evidence type="ECO:0000259" key="3">
    <source>
        <dbReference type="Pfam" id="PF13464"/>
    </source>
</evidence>
<keyword evidence="2" id="KW-0472">Membrane</keyword>
<dbReference type="Pfam" id="PF13464">
    <property type="entry name" value="RodZ_C"/>
    <property type="match status" value="1"/>
</dbReference>
<dbReference type="Proteomes" id="UP000024329">
    <property type="component" value="Unassembled WGS sequence"/>
</dbReference>